<protein>
    <submittedName>
        <fullName evidence="1">Uncharacterized protein</fullName>
    </submittedName>
</protein>
<reference evidence="1" key="1">
    <citation type="submission" date="2020-04" db="EMBL/GenBank/DDBJ databases">
        <authorList>
            <person name="Chiriac C."/>
            <person name="Salcher M."/>
            <person name="Ghai R."/>
            <person name="Kavagutti S V."/>
        </authorList>
    </citation>
    <scope>NUCLEOTIDE SEQUENCE</scope>
</reference>
<gene>
    <name evidence="1" type="ORF">UFOVP470_24</name>
</gene>
<dbReference type="EMBL" id="LR796429">
    <property type="protein sequence ID" value="CAB4144252.1"/>
    <property type="molecule type" value="Genomic_DNA"/>
</dbReference>
<proteinExistence type="predicted"/>
<sequence>MTPLTGHNPVNPNHRSVVFDDIDAGFKIAEWSDVNYDPLHDSVCASLRGTEVLGGMIYKDFQDGHCCTMHVGSSHPNFCTKEFLWSIFYYPFVLRRCKVVFGTLPSYNLHALKVDLKLGFKEVARVPNGFANGDLVVLAMYKDECRYLDMAMRRKF</sequence>
<organism evidence="1">
    <name type="scientific">uncultured Caudovirales phage</name>
    <dbReference type="NCBI Taxonomy" id="2100421"/>
    <lineage>
        <taxon>Viruses</taxon>
        <taxon>Duplodnaviria</taxon>
        <taxon>Heunggongvirae</taxon>
        <taxon>Uroviricota</taxon>
        <taxon>Caudoviricetes</taxon>
        <taxon>Peduoviridae</taxon>
        <taxon>Maltschvirus</taxon>
        <taxon>Maltschvirus maltsch</taxon>
    </lineage>
</organism>
<evidence type="ECO:0000313" key="1">
    <source>
        <dbReference type="EMBL" id="CAB4144252.1"/>
    </source>
</evidence>
<name>A0A6J5MDF7_9CAUD</name>
<accession>A0A6J5MDF7</accession>